<proteinExistence type="predicted"/>
<protein>
    <submittedName>
        <fullName evidence="1">Uncharacterized protein</fullName>
    </submittedName>
</protein>
<gene>
    <name evidence="1" type="ordered locus">Cyan7822_3628</name>
</gene>
<dbReference type="RefSeq" id="WP_013323635.1">
    <property type="nucleotide sequence ID" value="NC_014501.1"/>
</dbReference>
<dbReference type="eggNOG" id="ENOG5031CUW">
    <property type="taxonomic scope" value="Bacteria"/>
</dbReference>
<dbReference type="Proteomes" id="UP000008206">
    <property type="component" value="Chromosome"/>
</dbReference>
<evidence type="ECO:0000313" key="1">
    <source>
        <dbReference type="EMBL" id="ADN15566.1"/>
    </source>
</evidence>
<keyword evidence="2" id="KW-1185">Reference proteome</keyword>
<dbReference type="HOGENOM" id="CLU_2274797_0_0_3"/>
<dbReference type="STRING" id="497965.Cyan7822_3628"/>
<dbReference type="AlphaFoldDB" id="E0UG65"/>
<evidence type="ECO:0000313" key="2">
    <source>
        <dbReference type="Proteomes" id="UP000008206"/>
    </source>
</evidence>
<dbReference type="Gene3D" id="1.10.1660.10">
    <property type="match status" value="1"/>
</dbReference>
<dbReference type="KEGG" id="cyj:Cyan7822_3628"/>
<dbReference type="EMBL" id="CP002198">
    <property type="protein sequence ID" value="ADN15566.1"/>
    <property type="molecule type" value="Genomic_DNA"/>
</dbReference>
<dbReference type="Pfam" id="PF13591">
    <property type="entry name" value="MerR_2"/>
    <property type="match status" value="1"/>
</dbReference>
<name>E0UG65_GLOV7</name>
<accession>E0UG65</accession>
<organism evidence="1 2">
    <name type="scientific">Gloeothece verrucosa (strain PCC 7822)</name>
    <name type="common">Cyanothece sp. (strain PCC 7822)</name>
    <dbReference type="NCBI Taxonomy" id="497965"/>
    <lineage>
        <taxon>Bacteria</taxon>
        <taxon>Bacillati</taxon>
        <taxon>Cyanobacteriota</taxon>
        <taxon>Cyanophyceae</taxon>
        <taxon>Oscillatoriophycideae</taxon>
        <taxon>Chroococcales</taxon>
        <taxon>Aphanothecaceae</taxon>
        <taxon>Gloeothece</taxon>
        <taxon>Gloeothece verrucosa</taxon>
    </lineage>
</organism>
<reference evidence="2" key="1">
    <citation type="journal article" date="2011" name="MBio">
        <title>Novel metabolic attributes of the genus Cyanothece, comprising a group of unicellular nitrogen-fixing Cyanobacteria.</title>
        <authorList>
            <person name="Bandyopadhyay A."/>
            <person name="Elvitigala T."/>
            <person name="Welsh E."/>
            <person name="Stockel J."/>
            <person name="Liberton M."/>
            <person name="Min H."/>
            <person name="Sherman L.A."/>
            <person name="Pakrasi H.B."/>
        </authorList>
    </citation>
    <scope>NUCLEOTIDE SEQUENCE [LARGE SCALE GENOMIC DNA]</scope>
    <source>
        <strain evidence="2">PCC 7822</strain>
    </source>
</reference>
<dbReference type="OrthoDB" id="488420at2"/>
<sequence>MSEADIDLSQLEVQESEERFYTYEEAAGMVAISVNLIQRLVILNVVESDNAQLRAREIARIAQILRLRRDLGVNWVGAGMMLDMAQEIARLKARLRLYHSPED</sequence>